<dbReference type="STRING" id="269799.Gmet_1467"/>
<dbReference type="RefSeq" id="WP_004511602.1">
    <property type="nucleotide sequence ID" value="NC_007517.1"/>
</dbReference>
<dbReference type="AlphaFoldDB" id="Q39VM3"/>
<dbReference type="Proteomes" id="UP000007073">
    <property type="component" value="Chromosome"/>
</dbReference>
<dbReference type="EMBL" id="CP000148">
    <property type="protein sequence ID" value="ABB31701.1"/>
    <property type="molecule type" value="Genomic_DNA"/>
</dbReference>
<dbReference type="HOGENOM" id="CLU_048743_0_0_7"/>
<dbReference type="InterPro" id="IPR045175">
    <property type="entry name" value="M28_fam"/>
</dbReference>
<dbReference type="KEGG" id="gme:Gmet_1467"/>
<reference evidence="2 3" key="2">
    <citation type="journal article" date="2009" name="BMC Microbiol.">
        <title>The genome sequence of Geobacter metallireducens: features of metabolism, physiology and regulation common and dissimilar to Geobacter sulfurreducens.</title>
        <authorList>
            <person name="Aklujkar M."/>
            <person name="Krushkal J."/>
            <person name="DiBartolo G."/>
            <person name="Lapidus A."/>
            <person name="Land M.L."/>
            <person name="Lovley D.R."/>
        </authorList>
    </citation>
    <scope>NUCLEOTIDE SEQUENCE [LARGE SCALE GENOMIC DNA]</scope>
    <source>
        <strain evidence="3">ATCC 53774 / DSM 7210 / GS-15</strain>
    </source>
</reference>
<dbReference type="eggNOG" id="COG2234">
    <property type="taxonomic scope" value="Bacteria"/>
</dbReference>
<gene>
    <name evidence="2" type="ordered locus">Gmet_1467</name>
</gene>
<accession>Q39VM3</accession>
<sequence length="305" mass="32986">MREHDEGLLNGITPDRIRDHIRALEGVRHPLAAPEALERAAGYIRETFGSLGYPVADHLFMDGGREFANIIATHTGGSKSGRRVLVVAHYDTVTTTPGADDNASGVAVLLELATILKCLRFERCLQFVAVTLEENEDEHNPRDLGTRGSRALAAHARREGWEIEGAVVLESVAYAGDAVVQRTPAGIPFTVPATGNFIGVIGNEASRGMVDRFGQAVGSREAGLPWVPLVVPGNGGLLPDSRRSDHAPFWDHGYKAIMLTDTTNFRNPHYHQPSDTLETLNLDFAVQVCRATAALLLDIAKASEP</sequence>
<evidence type="ECO:0000313" key="2">
    <source>
        <dbReference type="EMBL" id="ABB31701.1"/>
    </source>
</evidence>
<organism evidence="2 3">
    <name type="scientific">Geobacter metallireducens (strain ATCC 53774 / DSM 7210 / GS-15)</name>
    <dbReference type="NCBI Taxonomy" id="269799"/>
    <lineage>
        <taxon>Bacteria</taxon>
        <taxon>Pseudomonadati</taxon>
        <taxon>Thermodesulfobacteriota</taxon>
        <taxon>Desulfuromonadia</taxon>
        <taxon>Geobacterales</taxon>
        <taxon>Geobacteraceae</taxon>
        <taxon>Geobacter</taxon>
    </lineage>
</organism>
<evidence type="ECO:0000313" key="3">
    <source>
        <dbReference type="Proteomes" id="UP000007073"/>
    </source>
</evidence>
<dbReference type="PANTHER" id="PTHR12147:SF26">
    <property type="entry name" value="PEPTIDASE M28 DOMAIN-CONTAINING PROTEIN"/>
    <property type="match status" value="1"/>
</dbReference>
<evidence type="ECO:0000259" key="1">
    <source>
        <dbReference type="Pfam" id="PF04389"/>
    </source>
</evidence>
<dbReference type="SUPFAM" id="SSF53187">
    <property type="entry name" value="Zn-dependent exopeptidases"/>
    <property type="match status" value="1"/>
</dbReference>
<dbReference type="GO" id="GO:0006508">
    <property type="term" value="P:proteolysis"/>
    <property type="evidence" value="ECO:0007669"/>
    <property type="project" value="InterPro"/>
</dbReference>
<proteinExistence type="predicted"/>
<name>Q39VM3_GEOMG</name>
<dbReference type="Pfam" id="PF04389">
    <property type="entry name" value="Peptidase_M28"/>
    <property type="match status" value="1"/>
</dbReference>
<feature type="domain" description="Peptidase M28" evidence="1">
    <location>
        <begin position="69"/>
        <end position="293"/>
    </location>
</feature>
<dbReference type="PANTHER" id="PTHR12147">
    <property type="entry name" value="METALLOPEPTIDASE M28 FAMILY MEMBER"/>
    <property type="match status" value="1"/>
</dbReference>
<dbReference type="DNASU" id="3740488"/>
<dbReference type="SMR" id="Q39VM3"/>
<dbReference type="Gene3D" id="3.40.630.10">
    <property type="entry name" value="Zn peptidases"/>
    <property type="match status" value="1"/>
</dbReference>
<keyword evidence="3" id="KW-1185">Reference proteome</keyword>
<protein>
    <submittedName>
        <fullName evidence="2">Peptidase, M28 family</fullName>
    </submittedName>
</protein>
<dbReference type="InterPro" id="IPR007484">
    <property type="entry name" value="Peptidase_M28"/>
</dbReference>
<reference evidence="2 3" key="1">
    <citation type="submission" date="2005-10" db="EMBL/GenBank/DDBJ databases">
        <title>Complete sequence of Geobacter metallireducens GS-15.</title>
        <authorList>
            <consortium name="US DOE Joint Genome Institute"/>
            <person name="Copeland A."/>
            <person name="Lucas S."/>
            <person name="Lapidus A."/>
            <person name="Barry K."/>
            <person name="Detter J.C."/>
            <person name="Glavina T."/>
            <person name="Hammon N."/>
            <person name="Israni S."/>
            <person name="Pitluck S."/>
            <person name="Di Bartolo G."/>
            <person name="Chain P."/>
            <person name="Schmutz J."/>
            <person name="Larimer F."/>
            <person name="Land M."/>
            <person name="Kyrpides N."/>
            <person name="Ivanova N."/>
            <person name="Richardson P."/>
        </authorList>
    </citation>
    <scope>NUCLEOTIDE SEQUENCE [LARGE SCALE GENOMIC DNA]</scope>
    <source>
        <strain evidence="3">ATCC 53774 / DSM 7210 / GS-15</strain>
    </source>
</reference>
<dbReference type="GO" id="GO:0008235">
    <property type="term" value="F:metalloexopeptidase activity"/>
    <property type="evidence" value="ECO:0007669"/>
    <property type="project" value="InterPro"/>
</dbReference>